<dbReference type="InterPro" id="IPR011990">
    <property type="entry name" value="TPR-like_helical_dom_sf"/>
</dbReference>
<feature type="repeat" description="PPR" evidence="2">
    <location>
        <begin position="70"/>
        <end position="105"/>
    </location>
</feature>
<dbReference type="InterPro" id="IPR046848">
    <property type="entry name" value="E_motif"/>
</dbReference>
<keyword evidence="4" id="KW-1185">Reference proteome</keyword>
<dbReference type="OrthoDB" id="728902at2759"/>
<protein>
    <submittedName>
        <fullName evidence="3">Pentatricopeptide repeat-containing protein</fullName>
    </submittedName>
</protein>
<keyword evidence="1" id="KW-0677">Repeat</keyword>
<dbReference type="Gene3D" id="1.25.40.10">
    <property type="entry name" value="Tetratricopeptide repeat domain"/>
    <property type="match status" value="6"/>
</dbReference>
<dbReference type="InterPro" id="IPR002885">
    <property type="entry name" value="PPR_rpt"/>
</dbReference>
<evidence type="ECO:0000313" key="3">
    <source>
        <dbReference type="EMBL" id="KAF5738194.1"/>
    </source>
</evidence>
<reference evidence="3 4" key="1">
    <citation type="journal article" date="2020" name="Nat. Commun.">
        <title>Genome of Tripterygium wilfordii and identification of cytochrome P450 involved in triptolide biosynthesis.</title>
        <authorList>
            <person name="Tu L."/>
            <person name="Su P."/>
            <person name="Zhang Z."/>
            <person name="Gao L."/>
            <person name="Wang J."/>
            <person name="Hu T."/>
            <person name="Zhou J."/>
            <person name="Zhang Y."/>
            <person name="Zhao Y."/>
            <person name="Liu Y."/>
            <person name="Song Y."/>
            <person name="Tong Y."/>
            <person name="Lu Y."/>
            <person name="Yang J."/>
            <person name="Xu C."/>
            <person name="Jia M."/>
            <person name="Peters R.J."/>
            <person name="Huang L."/>
            <person name="Gao W."/>
        </authorList>
    </citation>
    <scope>NUCLEOTIDE SEQUENCE [LARGE SCALE GENOMIC DNA]</scope>
    <source>
        <strain evidence="4">cv. XIE 37</strain>
        <tissue evidence="3">Leaf</tissue>
    </source>
</reference>
<dbReference type="GO" id="GO:0099402">
    <property type="term" value="P:plant organ development"/>
    <property type="evidence" value="ECO:0007669"/>
    <property type="project" value="UniProtKB-ARBA"/>
</dbReference>
<dbReference type="Pfam" id="PF01535">
    <property type="entry name" value="PPR"/>
    <property type="match status" value="4"/>
</dbReference>
<proteinExistence type="predicted"/>
<accession>A0A7J7CVZ2</accession>
<dbReference type="Proteomes" id="UP000593562">
    <property type="component" value="Unassembled WGS sequence"/>
</dbReference>
<feature type="repeat" description="PPR" evidence="2">
    <location>
        <begin position="511"/>
        <end position="545"/>
    </location>
</feature>
<evidence type="ECO:0000256" key="1">
    <source>
        <dbReference type="ARBA" id="ARBA00022737"/>
    </source>
</evidence>
<name>A0A7J7CVZ2_TRIWF</name>
<evidence type="ECO:0000313" key="4">
    <source>
        <dbReference type="Proteomes" id="UP000593562"/>
    </source>
</evidence>
<dbReference type="GO" id="GO:0003723">
    <property type="term" value="F:RNA binding"/>
    <property type="evidence" value="ECO:0007669"/>
    <property type="project" value="InterPro"/>
</dbReference>
<dbReference type="EMBL" id="JAAARO010000013">
    <property type="protein sequence ID" value="KAF5738194.1"/>
    <property type="molecule type" value="Genomic_DNA"/>
</dbReference>
<dbReference type="PANTHER" id="PTHR47926:SF356">
    <property type="entry name" value="(WILD MALAYSIAN BANANA) HYPOTHETICAL PROTEIN"/>
    <property type="match status" value="1"/>
</dbReference>
<evidence type="ECO:0000256" key="2">
    <source>
        <dbReference type="PROSITE-ProRule" id="PRU00708"/>
    </source>
</evidence>
<dbReference type="InterPro" id="IPR046960">
    <property type="entry name" value="PPR_At4g14850-like_plant"/>
</dbReference>
<dbReference type="FunFam" id="1.25.40.10:FF:000285">
    <property type="entry name" value="Pentatricopeptide repeat-containing protein, chloroplastic"/>
    <property type="match status" value="1"/>
</dbReference>
<dbReference type="FunFam" id="1.25.40.10:FF:000694">
    <property type="entry name" value="Pentatricopeptide repeat-containing protein At3g50420"/>
    <property type="match status" value="1"/>
</dbReference>
<dbReference type="Pfam" id="PF20431">
    <property type="entry name" value="E_motif"/>
    <property type="match status" value="1"/>
</dbReference>
<dbReference type="PROSITE" id="PS51375">
    <property type="entry name" value="PPR"/>
    <property type="match status" value="4"/>
</dbReference>
<dbReference type="PANTHER" id="PTHR47926">
    <property type="entry name" value="PENTATRICOPEPTIDE REPEAT-CONTAINING PROTEIN"/>
    <property type="match status" value="1"/>
</dbReference>
<dbReference type="FunCoup" id="A0A7J7CVZ2">
    <property type="interactions" value="317"/>
</dbReference>
<comment type="caution">
    <text evidence="3">The sequence shown here is derived from an EMBL/GenBank/DDBJ whole genome shotgun (WGS) entry which is preliminary data.</text>
</comment>
<gene>
    <name evidence="3" type="ORF">HS088_TW13G01090</name>
</gene>
<dbReference type="FunFam" id="1.25.40.10:FF:000158">
    <property type="entry name" value="pentatricopeptide repeat-containing protein At2g33680"/>
    <property type="match status" value="1"/>
</dbReference>
<feature type="repeat" description="PPR" evidence="2">
    <location>
        <begin position="476"/>
        <end position="510"/>
    </location>
</feature>
<organism evidence="3 4">
    <name type="scientific">Tripterygium wilfordii</name>
    <name type="common">Thunder God vine</name>
    <dbReference type="NCBI Taxonomy" id="458696"/>
    <lineage>
        <taxon>Eukaryota</taxon>
        <taxon>Viridiplantae</taxon>
        <taxon>Streptophyta</taxon>
        <taxon>Embryophyta</taxon>
        <taxon>Tracheophyta</taxon>
        <taxon>Spermatophyta</taxon>
        <taxon>Magnoliopsida</taxon>
        <taxon>eudicotyledons</taxon>
        <taxon>Gunneridae</taxon>
        <taxon>Pentapetalae</taxon>
        <taxon>rosids</taxon>
        <taxon>fabids</taxon>
        <taxon>Celastrales</taxon>
        <taxon>Celastraceae</taxon>
        <taxon>Tripterygium</taxon>
    </lineage>
</organism>
<dbReference type="AlphaFoldDB" id="A0A7J7CVZ2"/>
<sequence length="715" mass="79339">MPQLYEALIQKCISITTLKKARRLHALILTTTTVDDAQSPYLNNNLISLYARCGSPSDAQVVFDKMPQRNTVSFNALIAGYSRIQKRAVSALELFHQMENEGLRPNGSTCTSVLQACSSLEDRFMGELCHAQVLKLGFLNETRVQTSLLGMYSNCGDMEAAREVFSCIGERDVVAWNSLIYGNLKNDNINEGFYLSSAMVRSGVSRTQFTYSMFLNACGRLGEYSCGQVIHAQLIVSNVLADLPLQNSLLDMYSSCGDMKTAFDVFDRMENMDLVSWNSIISGYSENGDGEMAINLFLELLGMSLPKPDEYTFAAIVSATSSFPASDYGKPIHAQIVRQGFERSIFVGSTLVSMYFKSGETESAQQVFNLISKKDVVIWTEMIVGHSRLAEGERAIKFFYDMCGEGHKIDSFALSGVISACADLSILRQGEMIHSQAVKTGLDVEMPVCGSLVNMYAKNGVLPAAQSIFSQVPVPDLKCWNSMLGGYSYHGLAVEALKIFEEILNHGLKPDAVTFLSLLSACSYGGLVERGKFLWGYMKDNGLLPGPRHYSCMVCLLSRAGLVDEAEEMINESRFSADHLESWRTLLSSCVVNRNLEVGIRAAEEVLRLDSEDTATHVLLSNLYAVTGRWDYVAEMRKKMRRLVLGKDPGLSWIEAKNNVHVFSSGDQSHPEFDEAKAELHRLQSNMIKPIIDELIQPWNLHSQTSDMLEFTSVA</sequence>
<dbReference type="GO" id="GO:0009451">
    <property type="term" value="P:RNA modification"/>
    <property type="evidence" value="ECO:0007669"/>
    <property type="project" value="InterPro"/>
</dbReference>
<dbReference type="InParanoid" id="A0A7J7CVZ2"/>
<dbReference type="Pfam" id="PF13041">
    <property type="entry name" value="PPR_2"/>
    <property type="match status" value="4"/>
</dbReference>
<dbReference type="NCBIfam" id="TIGR00756">
    <property type="entry name" value="PPR"/>
    <property type="match status" value="4"/>
</dbReference>
<feature type="repeat" description="PPR" evidence="2">
    <location>
        <begin position="273"/>
        <end position="307"/>
    </location>
</feature>